<dbReference type="PANTHER" id="PTHR22594:SF5">
    <property type="entry name" value="ASPARTATE--TRNA LIGASE, MITOCHONDRIAL"/>
    <property type="match status" value="1"/>
</dbReference>
<evidence type="ECO:0000313" key="9">
    <source>
        <dbReference type="WBParaSite" id="HPBE_0001756301-mRNA-1"/>
    </source>
</evidence>
<evidence type="ECO:0000313" key="8">
    <source>
        <dbReference type="Proteomes" id="UP000050761"/>
    </source>
</evidence>
<dbReference type="OrthoDB" id="5859090at2759"/>
<dbReference type="WBParaSite" id="HPBE_0001756301-mRNA-1">
    <property type="protein sequence ID" value="HPBE_0001756301-mRNA-1"/>
    <property type="gene ID" value="HPBE_0001756301"/>
</dbReference>
<dbReference type="Gene3D" id="2.40.50.140">
    <property type="entry name" value="Nucleic acid-binding proteins"/>
    <property type="match status" value="1"/>
</dbReference>
<accession>A0A3P8EAG2</accession>
<dbReference type="Proteomes" id="UP000050761">
    <property type="component" value="Unassembled WGS sequence"/>
</dbReference>
<organism evidence="8 9">
    <name type="scientific">Heligmosomoides polygyrus</name>
    <name type="common">Parasitic roundworm</name>
    <dbReference type="NCBI Taxonomy" id="6339"/>
    <lineage>
        <taxon>Eukaryota</taxon>
        <taxon>Metazoa</taxon>
        <taxon>Ecdysozoa</taxon>
        <taxon>Nematoda</taxon>
        <taxon>Chromadorea</taxon>
        <taxon>Rhabditida</taxon>
        <taxon>Rhabditina</taxon>
        <taxon>Rhabditomorpha</taxon>
        <taxon>Strongyloidea</taxon>
        <taxon>Heligmosomidae</taxon>
        <taxon>Heligmosomoides</taxon>
    </lineage>
</organism>
<dbReference type="PRINTS" id="PR01042">
    <property type="entry name" value="TRNASYNTHASP"/>
</dbReference>
<keyword evidence="5" id="KW-0030">Aminoacyl-tRNA synthetase</keyword>
<protein>
    <submittedName>
        <fullName evidence="9">AA_TRNA_LIGASE_II domain-containing protein</fullName>
    </submittedName>
</protein>
<dbReference type="SUPFAM" id="SSF50249">
    <property type="entry name" value="Nucleic acid-binding proteins"/>
    <property type="match status" value="1"/>
</dbReference>
<dbReference type="AlphaFoldDB" id="A0A183G735"/>
<reference evidence="7 8" key="1">
    <citation type="submission" date="2018-11" db="EMBL/GenBank/DDBJ databases">
        <authorList>
            <consortium name="Pathogen Informatics"/>
        </authorList>
    </citation>
    <scope>NUCLEOTIDE SEQUENCE [LARGE SCALE GENOMIC DNA]</scope>
</reference>
<dbReference type="InterPro" id="IPR004364">
    <property type="entry name" value="Aa-tRNA-synt_II"/>
</dbReference>
<keyword evidence="2" id="KW-0547">Nucleotide-binding</keyword>
<dbReference type="InterPro" id="IPR002312">
    <property type="entry name" value="Asp/Asn-tRNA-synth_IIb"/>
</dbReference>
<dbReference type="GO" id="GO:0004815">
    <property type="term" value="F:aspartate-tRNA ligase activity"/>
    <property type="evidence" value="ECO:0007669"/>
    <property type="project" value="TreeGrafter"/>
</dbReference>
<dbReference type="PROSITE" id="PS50862">
    <property type="entry name" value="AA_TRNA_LIGASE_II"/>
    <property type="match status" value="1"/>
</dbReference>
<accession>A0A183G735</accession>
<evidence type="ECO:0000256" key="5">
    <source>
        <dbReference type="ARBA" id="ARBA00023146"/>
    </source>
</evidence>
<keyword evidence="1" id="KW-0436">Ligase</keyword>
<dbReference type="GO" id="GO:0005524">
    <property type="term" value="F:ATP binding"/>
    <property type="evidence" value="ECO:0007669"/>
    <property type="project" value="UniProtKB-KW"/>
</dbReference>
<dbReference type="Gene3D" id="3.30.930.10">
    <property type="entry name" value="Bira Bifunctional Protein, Domain 2"/>
    <property type="match status" value="1"/>
</dbReference>
<feature type="domain" description="Aminoacyl-transfer RNA synthetases class-II family profile" evidence="6">
    <location>
        <begin position="71"/>
        <end position="363"/>
    </location>
</feature>
<dbReference type="InterPro" id="IPR045864">
    <property type="entry name" value="aa-tRNA-synth_II/BPL/LPL"/>
</dbReference>
<dbReference type="GO" id="GO:0006422">
    <property type="term" value="P:aspartyl-tRNA aminoacylation"/>
    <property type="evidence" value="ECO:0007669"/>
    <property type="project" value="TreeGrafter"/>
</dbReference>
<gene>
    <name evidence="7" type="ORF">HPBE_LOCUS17562</name>
</gene>
<evidence type="ECO:0000256" key="1">
    <source>
        <dbReference type="ARBA" id="ARBA00022598"/>
    </source>
</evidence>
<evidence type="ECO:0000259" key="6">
    <source>
        <dbReference type="PROSITE" id="PS50862"/>
    </source>
</evidence>
<dbReference type="Pfam" id="PF00152">
    <property type="entry name" value="tRNA-synt_2"/>
    <property type="match status" value="1"/>
</dbReference>
<reference evidence="9" key="2">
    <citation type="submission" date="2019-09" db="UniProtKB">
        <authorList>
            <consortium name="WormBaseParasite"/>
        </authorList>
    </citation>
    <scope>IDENTIFICATION</scope>
</reference>
<dbReference type="InterPro" id="IPR006195">
    <property type="entry name" value="aa-tRNA-synth_II"/>
</dbReference>
<sequence>MGWLAYRRMNRFLVLRDAYGTVQAAIDPESELAKLVKELPYESVVQVEGSVIGREQNVAIKDVLTSHRRALRMRSSLVHSLRRFLVEQAKFVDVETPTLFRRTPGGAAEFMVPAPPPNQGLCYSLPQSPQQFKQLLMVGGIDRYFQIARCYRDEGSKGDRQPEFTQVDLEMSFTNQEGVMALVEEMLVSSWPEELADLKPTAPFPRLKYSDAMRLYGSDKPDMRIPWRIEDCTDKLGLFVTRAACGVHATQTHRSFAVVLAADWVARLIVCKGQAGNIRTAVKKEFRRLLDMNELSRSFAICDRSKKLWLRRVPYTAFVDQYGIEEDDCAILRRVVAASKYLQTASVSFSSWGDEAGVHWTLGQLRNLVADVVGLRKERKVSSVLTITSPHHMRSGSPHQAAIDFARTGTVTDARIHFLKAILHAFMHVFKKCLGEMSVT</sequence>
<proteinExistence type="predicted"/>
<name>A0A183G735_HELPZ</name>
<dbReference type="PANTHER" id="PTHR22594">
    <property type="entry name" value="ASPARTYL/LYSYL-TRNA SYNTHETASE"/>
    <property type="match status" value="1"/>
</dbReference>
<dbReference type="InterPro" id="IPR012340">
    <property type="entry name" value="NA-bd_OB-fold"/>
</dbReference>
<keyword evidence="4" id="KW-0648">Protein biosynthesis</keyword>
<evidence type="ECO:0000256" key="3">
    <source>
        <dbReference type="ARBA" id="ARBA00022840"/>
    </source>
</evidence>
<keyword evidence="3" id="KW-0067">ATP-binding</keyword>
<dbReference type="EMBL" id="UZAH01030094">
    <property type="protein sequence ID" value="VDP09229.1"/>
    <property type="molecule type" value="Genomic_DNA"/>
</dbReference>
<evidence type="ECO:0000256" key="2">
    <source>
        <dbReference type="ARBA" id="ARBA00022741"/>
    </source>
</evidence>
<evidence type="ECO:0000313" key="7">
    <source>
        <dbReference type="EMBL" id="VDP09229.1"/>
    </source>
</evidence>
<dbReference type="SUPFAM" id="SSF55681">
    <property type="entry name" value="Class II aaRS and biotin synthetases"/>
    <property type="match status" value="1"/>
</dbReference>
<evidence type="ECO:0000256" key="4">
    <source>
        <dbReference type="ARBA" id="ARBA00022917"/>
    </source>
</evidence>
<keyword evidence="8" id="KW-1185">Reference proteome</keyword>
<dbReference type="GO" id="GO:0005739">
    <property type="term" value="C:mitochondrion"/>
    <property type="evidence" value="ECO:0007669"/>
    <property type="project" value="TreeGrafter"/>
</dbReference>